<feature type="transmembrane region" description="Helical" evidence="1">
    <location>
        <begin position="39"/>
        <end position="62"/>
    </location>
</feature>
<dbReference type="Proteomes" id="UP000635606">
    <property type="component" value="Unassembled WGS sequence"/>
</dbReference>
<feature type="transmembrane region" description="Helical" evidence="1">
    <location>
        <begin position="155"/>
        <end position="172"/>
    </location>
</feature>
<feature type="transmembrane region" description="Helical" evidence="1">
    <location>
        <begin position="117"/>
        <end position="135"/>
    </location>
</feature>
<organism evidence="2 3">
    <name type="scientific">Virgisporangium ochraceum</name>
    <dbReference type="NCBI Taxonomy" id="65505"/>
    <lineage>
        <taxon>Bacteria</taxon>
        <taxon>Bacillati</taxon>
        <taxon>Actinomycetota</taxon>
        <taxon>Actinomycetes</taxon>
        <taxon>Micromonosporales</taxon>
        <taxon>Micromonosporaceae</taxon>
        <taxon>Virgisporangium</taxon>
    </lineage>
</organism>
<evidence type="ECO:0000256" key="1">
    <source>
        <dbReference type="SAM" id="Phobius"/>
    </source>
</evidence>
<protein>
    <submittedName>
        <fullName evidence="2">Uncharacterized protein</fullName>
    </submittedName>
</protein>
<gene>
    <name evidence="2" type="ORF">Voc01_078190</name>
</gene>
<feature type="transmembrane region" description="Helical" evidence="1">
    <location>
        <begin position="82"/>
        <end position="105"/>
    </location>
</feature>
<reference evidence="2" key="1">
    <citation type="submission" date="2021-01" db="EMBL/GenBank/DDBJ databases">
        <title>Whole genome shotgun sequence of Virgisporangium ochraceum NBRC 16418.</title>
        <authorList>
            <person name="Komaki H."/>
            <person name="Tamura T."/>
        </authorList>
    </citation>
    <scope>NUCLEOTIDE SEQUENCE</scope>
    <source>
        <strain evidence="2">NBRC 16418</strain>
    </source>
</reference>
<keyword evidence="1" id="KW-1133">Transmembrane helix</keyword>
<sequence length="195" mass="20843">MATVSFANLGIGAWAAVWIAVAGVVAYRARRGDRHRAAAWMITVAAFLAVQEDPALCIWYASVPPSVDPDGVLGVVHAHSRGHMLGSGVFAVAGLAVAVWVAHVALRRGERWAWRALLAYLLLGAAVDIAQVLFIYPHGFPVGATPADGVRGFGWPQIAAWIAIWSFALWFSRGEAVTRAGRKPSLTHRSTPENG</sequence>
<proteinExistence type="predicted"/>
<evidence type="ECO:0000313" key="2">
    <source>
        <dbReference type="EMBL" id="GIJ72902.1"/>
    </source>
</evidence>
<feature type="transmembrane region" description="Helical" evidence="1">
    <location>
        <begin position="6"/>
        <end position="27"/>
    </location>
</feature>
<keyword evidence="1" id="KW-0812">Transmembrane</keyword>
<keyword evidence="3" id="KW-1185">Reference proteome</keyword>
<dbReference type="AlphaFoldDB" id="A0A8J3ZZG8"/>
<comment type="caution">
    <text evidence="2">The sequence shown here is derived from an EMBL/GenBank/DDBJ whole genome shotgun (WGS) entry which is preliminary data.</text>
</comment>
<evidence type="ECO:0000313" key="3">
    <source>
        <dbReference type="Proteomes" id="UP000635606"/>
    </source>
</evidence>
<accession>A0A8J3ZZG8</accession>
<keyword evidence="1" id="KW-0472">Membrane</keyword>
<dbReference type="EMBL" id="BOPH01000105">
    <property type="protein sequence ID" value="GIJ72902.1"/>
    <property type="molecule type" value="Genomic_DNA"/>
</dbReference>
<name>A0A8J3ZZG8_9ACTN</name>